<accession>A0AC60PGN2</accession>
<gene>
    <name evidence="1" type="ORF">HPB47_004645</name>
</gene>
<comment type="caution">
    <text evidence="1">The sequence shown here is derived from an EMBL/GenBank/DDBJ whole genome shotgun (WGS) entry which is preliminary data.</text>
</comment>
<protein>
    <submittedName>
        <fullName evidence="1">Uncharacterized protein</fullName>
    </submittedName>
</protein>
<dbReference type="Proteomes" id="UP000805193">
    <property type="component" value="Unassembled WGS sequence"/>
</dbReference>
<organism evidence="1 2">
    <name type="scientific">Ixodes persulcatus</name>
    <name type="common">Taiga tick</name>
    <dbReference type="NCBI Taxonomy" id="34615"/>
    <lineage>
        <taxon>Eukaryota</taxon>
        <taxon>Metazoa</taxon>
        <taxon>Ecdysozoa</taxon>
        <taxon>Arthropoda</taxon>
        <taxon>Chelicerata</taxon>
        <taxon>Arachnida</taxon>
        <taxon>Acari</taxon>
        <taxon>Parasitiformes</taxon>
        <taxon>Ixodida</taxon>
        <taxon>Ixodoidea</taxon>
        <taxon>Ixodidae</taxon>
        <taxon>Ixodinae</taxon>
        <taxon>Ixodes</taxon>
    </lineage>
</organism>
<evidence type="ECO:0000313" key="1">
    <source>
        <dbReference type="EMBL" id="KAG0418709.1"/>
    </source>
</evidence>
<reference evidence="1 2" key="1">
    <citation type="journal article" date="2020" name="Cell">
        <title>Large-Scale Comparative Analyses of Tick Genomes Elucidate Their Genetic Diversity and Vector Capacities.</title>
        <authorList>
            <consortium name="Tick Genome and Microbiome Consortium (TIGMIC)"/>
            <person name="Jia N."/>
            <person name="Wang J."/>
            <person name="Shi W."/>
            <person name="Du L."/>
            <person name="Sun Y."/>
            <person name="Zhan W."/>
            <person name="Jiang J.F."/>
            <person name="Wang Q."/>
            <person name="Zhang B."/>
            <person name="Ji P."/>
            <person name="Bell-Sakyi L."/>
            <person name="Cui X.M."/>
            <person name="Yuan T.T."/>
            <person name="Jiang B.G."/>
            <person name="Yang W.F."/>
            <person name="Lam T.T."/>
            <person name="Chang Q.C."/>
            <person name="Ding S.J."/>
            <person name="Wang X.J."/>
            <person name="Zhu J.G."/>
            <person name="Ruan X.D."/>
            <person name="Zhao L."/>
            <person name="Wei J.T."/>
            <person name="Ye R.Z."/>
            <person name="Que T.C."/>
            <person name="Du C.H."/>
            <person name="Zhou Y.H."/>
            <person name="Cheng J.X."/>
            <person name="Dai P.F."/>
            <person name="Guo W.B."/>
            <person name="Han X.H."/>
            <person name="Huang E.J."/>
            <person name="Li L.F."/>
            <person name="Wei W."/>
            <person name="Gao Y.C."/>
            <person name="Liu J.Z."/>
            <person name="Shao H.Z."/>
            <person name="Wang X."/>
            <person name="Wang C.C."/>
            <person name="Yang T.C."/>
            <person name="Huo Q.B."/>
            <person name="Li W."/>
            <person name="Chen H.Y."/>
            <person name="Chen S.E."/>
            <person name="Zhou L.G."/>
            <person name="Ni X.B."/>
            <person name="Tian J.H."/>
            <person name="Sheng Y."/>
            <person name="Liu T."/>
            <person name="Pan Y.S."/>
            <person name="Xia L.Y."/>
            <person name="Li J."/>
            <person name="Zhao F."/>
            <person name="Cao W.C."/>
        </authorList>
    </citation>
    <scope>NUCLEOTIDE SEQUENCE [LARGE SCALE GENOMIC DNA]</scope>
    <source>
        <strain evidence="1">Iper-2018</strain>
    </source>
</reference>
<evidence type="ECO:0000313" key="2">
    <source>
        <dbReference type="Proteomes" id="UP000805193"/>
    </source>
</evidence>
<name>A0AC60PGN2_IXOPE</name>
<proteinExistence type="predicted"/>
<dbReference type="EMBL" id="JABSTQ010010711">
    <property type="protein sequence ID" value="KAG0418709.1"/>
    <property type="molecule type" value="Genomic_DNA"/>
</dbReference>
<feature type="non-terminal residue" evidence="1">
    <location>
        <position position="195"/>
    </location>
</feature>
<sequence length="195" mass="20980">MKRALGVRGESDGAQRSYVRCWRQCPARAALLPQSRETLETAGTRRPGETGSGISWVQLTAGGEPFFACLDSGAHITVVRREVVPKESRRRGGGGIMLRGAFGQTVTAELRYVPLGLCTADGGTGEHVAVLCAITERLAQGVDALLTPDAFEELTRANAESAEQAEQVQRLEAGIRAEQDQVSGDRPLEFEEVVE</sequence>
<keyword evidence="2" id="KW-1185">Reference proteome</keyword>